<dbReference type="OrthoDB" id="10264412at2759"/>
<evidence type="ECO:0000256" key="11">
    <source>
        <dbReference type="ARBA" id="ARBA00068280"/>
    </source>
</evidence>
<keyword evidence="5 12" id="KW-0547">Nucleotide-binding</keyword>
<evidence type="ECO:0000256" key="1">
    <source>
        <dbReference type="ARBA" id="ARBA00004173"/>
    </source>
</evidence>
<comment type="subcellular location">
    <subcellularLocation>
        <location evidence="1">Mitochondrion</location>
    </subcellularLocation>
</comment>
<protein>
    <recommendedName>
        <fullName evidence="11">Isoleucine--tRNA ligase, mitochondrial</fullName>
        <ecNumber evidence="3">6.1.1.5</ecNumber>
    </recommendedName>
    <alternativeName>
        <fullName evidence="9">Isoleucyl-tRNA synthetase</fullName>
    </alternativeName>
</protein>
<feature type="region of interest" description="Disordered" evidence="13">
    <location>
        <begin position="1"/>
        <end position="34"/>
    </location>
</feature>
<dbReference type="GO" id="GO:0032543">
    <property type="term" value="P:mitochondrial translation"/>
    <property type="evidence" value="ECO:0007669"/>
    <property type="project" value="TreeGrafter"/>
</dbReference>
<dbReference type="Gene3D" id="3.40.50.620">
    <property type="entry name" value="HUPs"/>
    <property type="match status" value="2"/>
</dbReference>
<dbReference type="SUPFAM" id="SSF47323">
    <property type="entry name" value="Anticodon-binding domain of a subclass of class I aminoacyl-tRNA synthetases"/>
    <property type="match status" value="1"/>
</dbReference>
<evidence type="ECO:0000256" key="7">
    <source>
        <dbReference type="ARBA" id="ARBA00022917"/>
    </source>
</evidence>
<evidence type="ECO:0000256" key="12">
    <source>
        <dbReference type="RuleBase" id="RU363035"/>
    </source>
</evidence>
<evidence type="ECO:0000256" key="3">
    <source>
        <dbReference type="ARBA" id="ARBA00013165"/>
    </source>
</evidence>
<keyword evidence="7 12" id="KW-0648">Protein biosynthesis</keyword>
<dbReference type="GO" id="GO:0006428">
    <property type="term" value="P:isoleucyl-tRNA aminoacylation"/>
    <property type="evidence" value="ECO:0007669"/>
    <property type="project" value="InterPro"/>
</dbReference>
<dbReference type="InterPro" id="IPR001412">
    <property type="entry name" value="aa-tRNA-synth_I_CS"/>
</dbReference>
<reference evidence="16" key="1">
    <citation type="journal article" date="2020" name="Stud. Mycol.">
        <title>101 Dothideomycetes genomes: a test case for predicting lifestyles and emergence of pathogens.</title>
        <authorList>
            <person name="Haridas S."/>
            <person name="Albert R."/>
            <person name="Binder M."/>
            <person name="Bloem J."/>
            <person name="Labutti K."/>
            <person name="Salamov A."/>
            <person name="Andreopoulos B."/>
            <person name="Baker S."/>
            <person name="Barry K."/>
            <person name="Bills G."/>
            <person name="Bluhm B."/>
            <person name="Cannon C."/>
            <person name="Castanera R."/>
            <person name="Culley D."/>
            <person name="Daum C."/>
            <person name="Ezra D."/>
            <person name="Gonzalez J."/>
            <person name="Henrissat B."/>
            <person name="Kuo A."/>
            <person name="Liang C."/>
            <person name="Lipzen A."/>
            <person name="Lutzoni F."/>
            <person name="Magnuson J."/>
            <person name="Mondo S."/>
            <person name="Nolan M."/>
            <person name="Ohm R."/>
            <person name="Pangilinan J."/>
            <person name="Park H.-J."/>
            <person name="Ramirez L."/>
            <person name="Alfaro M."/>
            <person name="Sun H."/>
            <person name="Tritt A."/>
            <person name="Yoshinaga Y."/>
            <person name="Zwiers L.-H."/>
            <person name="Turgeon B."/>
            <person name="Goodwin S."/>
            <person name="Spatafora J."/>
            <person name="Crous P."/>
            <person name="Grigoriev I."/>
        </authorList>
    </citation>
    <scope>NUCLEOTIDE SEQUENCE</scope>
    <source>
        <strain evidence="16">CBS 113979</strain>
    </source>
</reference>
<organism evidence="16 17">
    <name type="scientific">Aulographum hederae CBS 113979</name>
    <dbReference type="NCBI Taxonomy" id="1176131"/>
    <lineage>
        <taxon>Eukaryota</taxon>
        <taxon>Fungi</taxon>
        <taxon>Dikarya</taxon>
        <taxon>Ascomycota</taxon>
        <taxon>Pezizomycotina</taxon>
        <taxon>Dothideomycetes</taxon>
        <taxon>Pleosporomycetidae</taxon>
        <taxon>Aulographales</taxon>
        <taxon>Aulographaceae</taxon>
    </lineage>
</organism>
<dbReference type="NCBIfam" id="TIGR00392">
    <property type="entry name" value="ileS"/>
    <property type="match status" value="1"/>
</dbReference>
<dbReference type="FunFam" id="3.40.50.620:FF:000111">
    <property type="entry name" value="Mitochondrial isoleucyl-tRNA synthetase"/>
    <property type="match status" value="1"/>
</dbReference>
<dbReference type="InterPro" id="IPR014729">
    <property type="entry name" value="Rossmann-like_a/b/a_fold"/>
</dbReference>
<feature type="compositionally biased region" description="Polar residues" evidence="13">
    <location>
        <begin position="14"/>
        <end position="26"/>
    </location>
</feature>
<dbReference type="Pfam" id="PF00133">
    <property type="entry name" value="tRNA-synt_1"/>
    <property type="match status" value="1"/>
</dbReference>
<dbReference type="EC" id="6.1.1.5" evidence="3"/>
<dbReference type="InterPro" id="IPR050081">
    <property type="entry name" value="Ile-tRNA_ligase"/>
</dbReference>
<dbReference type="PANTHER" id="PTHR42765">
    <property type="entry name" value="SOLEUCYL-TRNA SYNTHETASE"/>
    <property type="match status" value="1"/>
</dbReference>
<dbReference type="PRINTS" id="PR00984">
    <property type="entry name" value="TRNASYNTHILE"/>
</dbReference>
<dbReference type="EMBL" id="ML977142">
    <property type="protein sequence ID" value="KAF1990248.1"/>
    <property type="molecule type" value="Genomic_DNA"/>
</dbReference>
<evidence type="ECO:0000259" key="15">
    <source>
        <dbReference type="Pfam" id="PF08264"/>
    </source>
</evidence>
<proteinExistence type="inferred from homology"/>
<dbReference type="InterPro" id="IPR009080">
    <property type="entry name" value="tRNAsynth_Ia_anticodon-bd"/>
</dbReference>
<dbReference type="GO" id="GO:0005739">
    <property type="term" value="C:mitochondrion"/>
    <property type="evidence" value="ECO:0007669"/>
    <property type="project" value="UniProtKB-SubCell"/>
</dbReference>
<dbReference type="PROSITE" id="PS00178">
    <property type="entry name" value="AA_TRNA_LIGASE_I"/>
    <property type="match status" value="1"/>
</dbReference>
<comment type="similarity">
    <text evidence="2 12">Belongs to the class-I aminoacyl-tRNA synthetase family.</text>
</comment>
<evidence type="ECO:0000256" key="2">
    <source>
        <dbReference type="ARBA" id="ARBA00005594"/>
    </source>
</evidence>
<dbReference type="GO" id="GO:0004822">
    <property type="term" value="F:isoleucine-tRNA ligase activity"/>
    <property type="evidence" value="ECO:0007669"/>
    <property type="project" value="UniProtKB-EC"/>
</dbReference>
<evidence type="ECO:0000256" key="4">
    <source>
        <dbReference type="ARBA" id="ARBA00022598"/>
    </source>
</evidence>
<dbReference type="InterPro" id="IPR002301">
    <property type="entry name" value="Ile-tRNA-ligase"/>
</dbReference>
<evidence type="ECO:0000256" key="8">
    <source>
        <dbReference type="ARBA" id="ARBA00023146"/>
    </source>
</evidence>
<feature type="region of interest" description="Disordered" evidence="13">
    <location>
        <begin position="660"/>
        <end position="687"/>
    </location>
</feature>
<feature type="domain" description="Aminoacyl-tRNA synthetase class Ia" evidence="14">
    <location>
        <begin position="66"/>
        <end position="711"/>
    </location>
</feature>
<evidence type="ECO:0000256" key="9">
    <source>
        <dbReference type="ARBA" id="ARBA00032665"/>
    </source>
</evidence>
<evidence type="ECO:0000313" key="16">
    <source>
        <dbReference type="EMBL" id="KAF1990248.1"/>
    </source>
</evidence>
<evidence type="ECO:0000256" key="10">
    <source>
        <dbReference type="ARBA" id="ARBA00048359"/>
    </source>
</evidence>
<keyword evidence="4 12" id="KW-0436">Ligase</keyword>
<dbReference type="SUPFAM" id="SSF52374">
    <property type="entry name" value="Nucleotidylyl transferase"/>
    <property type="match status" value="1"/>
</dbReference>
<dbReference type="AlphaFoldDB" id="A0A6G1HBC4"/>
<evidence type="ECO:0000256" key="6">
    <source>
        <dbReference type="ARBA" id="ARBA00022840"/>
    </source>
</evidence>
<keyword evidence="8 12" id="KW-0030">Aminoacyl-tRNA synthetase</keyword>
<keyword evidence="17" id="KW-1185">Reference proteome</keyword>
<feature type="domain" description="Methionyl/Valyl/Leucyl/Isoleucyl-tRNA synthetase anticodon-binding" evidence="15">
    <location>
        <begin position="788"/>
        <end position="955"/>
    </location>
</feature>
<dbReference type="GO" id="GO:0002161">
    <property type="term" value="F:aminoacyl-tRNA deacylase activity"/>
    <property type="evidence" value="ECO:0007669"/>
    <property type="project" value="InterPro"/>
</dbReference>
<dbReference type="InterPro" id="IPR009008">
    <property type="entry name" value="Val/Leu/Ile-tRNA-synth_edit"/>
</dbReference>
<dbReference type="Gene3D" id="1.10.730.20">
    <property type="match status" value="1"/>
</dbReference>
<dbReference type="InterPro" id="IPR013155">
    <property type="entry name" value="M/V/L/I-tRNA-synth_anticd-bd"/>
</dbReference>
<gene>
    <name evidence="16" type="ORF">K402DRAFT_389874</name>
</gene>
<keyword evidence="6 12" id="KW-0067">ATP-binding</keyword>
<feature type="compositionally biased region" description="Pro residues" evidence="13">
    <location>
        <begin position="1"/>
        <end position="11"/>
    </location>
</feature>
<dbReference type="InterPro" id="IPR002300">
    <property type="entry name" value="aa-tRNA-synth_Ia"/>
</dbReference>
<comment type="catalytic activity">
    <reaction evidence="10">
        <text>tRNA(Ile) + L-isoleucine + ATP = L-isoleucyl-tRNA(Ile) + AMP + diphosphate</text>
        <dbReference type="Rhea" id="RHEA:11060"/>
        <dbReference type="Rhea" id="RHEA-COMP:9666"/>
        <dbReference type="Rhea" id="RHEA-COMP:9695"/>
        <dbReference type="ChEBI" id="CHEBI:30616"/>
        <dbReference type="ChEBI" id="CHEBI:33019"/>
        <dbReference type="ChEBI" id="CHEBI:58045"/>
        <dbReference type="ChEBI" id="CHEBI:78442"/>
        <dbReference type="ChEBI" id="CHEBI:78528"/>
        <dbReference type="ChEBI" id="CHEBI:456215"/>
        <dbReference type="EC" id="6.1.1.5"/>
    </reaction>
</comment>
<dbReference type="Proteomes" id="UP000800041">
    <property type="component" value="Unassembled WGS sequence"/>
</dbReference>
<name>A0A6G1HBC4_9PEZI</name>
<dbReference type="Gene3D" id="1.10.10.830">
    <property type="entry name" value="Ile-tRNA synthetase CP2 domain-like"/>
    <property type="match status" value="1"/>
</dbReference>
<dbReference type="Pfam" id="PF08264">
    <property type="entry name" value="Anticodon_1"/>
    <property type="match status" value="1"/>
</dbReference>
<evidence type="ECO:0000313" key="17">
    <source>
        <dbReference type="Proteomes" id="UP000800041"/>
    </source>
</evidence>
<dbReference type="SUPFAM" id="SSF50677">
    <property type="entry name" value="ValRS/IleRS/LeuRS editing domain"/>
    <property type="match status" value="1"/>
</dbReference>
<evidence type="ECO:0000256" key="5">
    <source>
        <dbReference type="ARBA" id="ARBA00022741"/>
    </source>
</evidence>
<sequence>MTSTTPNPPAPCSGDNQATQSMQSTAPRVARASWSSSLHLPKSSLPARPPLPSPYLARVADDLYAYHSTKPAKETFVLHDGPPYANGSLHIGHALNKILKDIILRFQASQGKRISYIPGWDCHGLPIEIKALQALKLKHTDASVSPTRIRAAARELATRTVEEQKSGFREWAVMGNWGNAYRTMDAAFEMRQLGVFREMVGKGLVYRRRKPVYWSPSSGTALAEAELEYDEGHRSTAAFVWWPLVEVPEVLRGDGRVESGKVGVVIWTTTPWTLPANQAIAVGREMEYCVVQPDGQYLQMIVAKSRLEYVQSTLGWESVKMVVDSISGSQLAGATQYTGPLAPGSKRPIVEADFVSDASGSGLVHMAPGHGLDDYNVCTKLGIPAFAPVDDQGRFTDEALPSDPSVLQGKAVQSDGSKAVLEHLESLSTQGHPSYILGTHQIRHKYPIDWRTKLPVIVRATEQWFADVGAIRDDTLQSLDSIHFLPESGQARLRSFIQGRSQWCISRQRAWGVPIPALFRVGGDKEAVMTTSSISHIIRVIEERGIDAWWTDAEDDPAWVPPGLEGSYVRGKDTMDVWFDSGTSWTLLPDRGDEPVADVYLEGTDQHRGWFQSSLLTHIASQDAHSKPMAPYKTLITHGFTLDENGRKMSKSLGNVISPDQITNGSLLPPIKQKKQKGTPKPDPNKPVYDAMGPDALRLWVASSDYTKDVVIGQPVLQAVNSSLHKFRVTFKWLLGVLSDFDKESASTHKEIGDWYHNLLTPSPTPVLPDNLSHPSPSQQHPHLADLLALHHLSLVTHTVHTSYTSHEPFKATNAITKYINQDLSSFYFETLKDRLYAGTPQERLEAQTVAWVLLQRLLDMLAPVCPVLVEEVWEGAGEEVRRGVEHPLRRVWEPWPEMRFEDEEKEVEGKKSPTEVLEQVAADVEVVHAAVKIAQEVVRAKKLIGSGLECDVKILFPAPFPSSPTSPSLNILTPPFAAQLANLFVVSRVEVFDCDEALDNTLMNAEWRHEEGFEMRGSGKGRGMGKVIVVEAEGGKCGRCWRFLAGEGEELCERCEGVVGEGEAQTEAKEKSGVVSYL</sequence>
<dbReference type="PANTHER" id="PTHR42765:SF1">
    <property type="entry name" value="ISOLEUCINE--TRNA LIGASE, MITOCHONDRIAL"/>
    <property type="match status" value="1"/>
</dbReference>
<dbReference type="Gene3D" id="3.90.740.10">
    <property type="entry name" value="Valyl/Leucyl/Isoleucyl-tRNA synthetase, editing domain"/>
    <property type="match status" value="1"/>
</dbReference>
<accession>A0A6G1HBC4</accession>
<evidence type="ECO:0000259" key="14">
    <source>
        <dbReference type="Pfam" id="PF00133"/>
    </source>
</evidence>
<evidence type="ECO:0000256" key="13">
    <source>
        <dbReference type="SAM" id="MobiDB-lite"/>
    </source>
</evidence>
<dbReference type="GO" id="GO:0005524">
    <property type="term" value="F:ATP binding"/>
    <property type="evidence" value="ECO:0007669"/>
    <property type="project" value="UniProtKB-KW"/>
</dbReference>